<dbReference type="GO" id="GO:0032456">
    <property type="term" value="P:endocytic recycling"/>
    <property type="evidence" value="ECO:0007669"/>
    <property type="project" value="InterPro"/>
</dbReference>
<gene>
    <name evidence="7" type="ORF">Cgig2_019525</name>
</gene>
<feature type="compositionally biased region" description="Basic and acidic residues" evidence="6">
    <location>
        <begin position="80"/>
        <end position="99"/>
    </location>
</feature>
<dbReference type="AlphaFoldDB" id="A0A9Q1KHQ1"/>
<evidence type="ECO:0000313" key="7">
    <source>
        <dbReference type="EMBL" id="KAJ8442952.1"/>
    </source>
</evidence>
<evidence type="ECO:0000256" key="4">
    <source>
        <dbReference type="ARBA" id="ARBA00022753"/>
    </source>
</evidence>
<proteinExistence type="inferred from homology"/>
<keyword evidence="5" id="KW-0653">Protein transport</keyword>
<dbReference type="EMBL" id="JAKOGI010000131">
    <property type="protein sequence ID" value="KAJ8442952.1"/>
    <property type="molecule type" value="Genomic_DNA"/>
</dbReference>
<sequence length="329" mass="36338">MTRHNRGADMQYGSNLAGVGHSEVKSLKDLCELEMIVKMLCYRASIISVHASIVLPSWPTCCLSVVAAGDDVGFAAELKKEEGEEQSEKRRGSNEEYVKIQKAQKARAPRLGKKPRKAQKVDIVDGEKEDTLDPLRAPRGDVAVPFQDLENSENAVKSEISGANSIELLVKEWATFKRFLVQKFPTAKTVSVSSIADSVIGRHKASDKSSSAHLDELEDPQGSADEDMKFVTQQEYIARLIDMKSEIARAWHADDHVKSLKLTVKASWQNLNLVTDILGMLADMVWERIKHKAEFSEDGFQIHSLRGPLGKPPLNTQDGVGSPLPSGHI</sequence>
<dbReference type="PANTHER" id="PTHR13673:SF0">
    <property type="entry name" value="VPS35 ENDOSOMAL PROTEIN-SORTING FACTOR-LIKE"/>
    <property type="match status" value="1"/>
</dbReference>
<dbReference type="PANTHER" id="PTHR13673">
    <property type="entry name" value="ESOPHAGEAL CANCER ASSOCIATED PROTEIN"/>
    <property type="match status" value="1"/>
</dbReference>
<evidence type="ECO:0000313" key="8">
    <source>
        <dbReference type="Proteomes" id="UP001153076"/>
    </source>
</evidence>
<name>A0A9Q1KHQ1_9CARY</name>
<reference evidence="7" key="1">
    <citation type="submission" date="2022-04" db="EMBL/GenBank/DDBJ databases">
        <title>Carnegiea gigantea Genome sequencing and assembly v2.</title>
        <authorList>
            <person name="Copetti D."/>
            <person name="Sanderson M.J."/>
            <person name="Burquez A."/>
            <person name="Wojciechowski M.F."/>
        </authorList>
    </citation>
    <scope>NUCLEOTIDE SEQUENCE</scope>
    <source>
        <strain evidence="7">SGP5-SGP5p</strain>
        <tissue evidence="7">Aerial part</tissue>
    </source>
</reference>
<keyword evidence="8" id="KW-1185">Reference proteome</keyword>
<accession>A0A9Q1KHQ1</accession>
<keyword evidence="3" id="KW-0813">Transport</keyword>
<feature type="compositionally biased region" description="Basic residues" evidence="6">
    <location>
        <begin position="102"/>
        <end position="118"/>
    </location>
</feature>
<feature type="region of interest" description="Disordered" evidence="6">
    <location>
        <begin position="306"/>
        <end position="329"/>
    </location>
</feature>
<comment type="similarity">
    <text evidence="2">Belongs to the VPS35L family.</text>
</comment>
<feature type="region of interest" description="Disordered" evidence="6">
    <location>
        <begin position="80"/>
        <end position="120"/>
    </location>
</feature>
<comment type="subcellular location">
    <subcellularLocation>
        <location evidence="1">Endosome</location>
    </subcellularLocation>
</comment>
<evidence type="ECO:0000256" key="2">
    <source>
        <dbReference type="ARBA" id="ARBA00010704"/>
    </source>
</evidence>
<dbReference type="GO" id="GO:0015031">
    <property type="term" value="P:protein transport"/>
    <property type="evidence" value="ECO:0007669"/>
    <property type="project" value="UniProtKB-KW"/>
</dbReference>
<keyword evidence="4" id="KW-0967">Endosome</keyword>
<dbReference type="Proteomes" id="UP001153076">
    <property type="component" value="Unassembled WGS sequence"/>
</dbReference>
<dbReference type="OrthoDB" id="1734063at2759"/>
<evidence type="ECO:0000256" key="5">
    <source>
        <dbReference type="ARBA" id="ARBA00022927"/>
    </source>
</evidence>
<organism evidence="7 8">
    <name type="scientific">Carnegiea gigantea</name>
    <dbReference type="NCBI Taxonomy" id="171969"/>
    <lineage>
        <taxon>Eukaryota</taxon>
        <taxon>Viridiplantae</taxon>
        <taxon>Streptophyta</taxon>
        <taxon>Embryophyta</taxon>
        <taxon>Tracheophyta</taxon>
        <taxon>Spermatophyta</taxon>
        <taxon>Magnoliopsida</taxon>
        <taxon>eudicotyledons</taxon>
        <taxon>Gunneridae</taxon>
        <taxon>Pentapetalae</taxon>
        <taxon>Caryophyllales</taxon>
        <taxon>Cactineae</taxon>
        <taxon>Cactaceae</taxon>
        <taxon>Cactoideae</taxon>
        <taxon>Echinocereeae</taxon>
        <taxon>Carnegiea</taxon>
    </lineage>
</organism>
<comment type="caution">
    <text evidence="7">The sequence shown here is derived from an EMBL/GenBank/DDBJ whole genome shotgun (WGS) entry which is preliminary data.</text>
</comment>
<evidence type="ECO:0000256" key="1">
    <source>
        <dbReference type="ARBA" id="ARBA00004177"/>
    </source>
</evidence>
<evidence type="ECO:0000256" key="3">
    <source>
        <dbReference type="ARBA" id="ARBA00022448"/>
    </source>
</evidence>
<dbReference type="GO" id="GO:0005768">
    <property type="term" value="C:endosome"/>
    <property type="evidence" value="ECO:0007669"/>
    <property type="project" value="UniProtKB-SubCell"/>
</dbReference>
<dbReference type="InterPro" id="IPR029705">
    <property type="entry name" value="VPS35L"/>
</dbReference>
<evidence type="ECO:0000256" key="6">
    <source>
        <dbReference type="SAM" id="MobiDB-lite"/>
    </source>
</evidence>
<protein>
    <submittedName>
        <fullName evidence="7">Uncharacterized protein</fullName>
    </submittedName>
</protein>